<keyword evidence="2" id="KW-1185">Reference proteome</keyword>
<name>A0A919AWW5_9PROT</name>
<dbReference type="RefSeq" id="WP_191253503.1">
    <property type="nucleotide sequence ID" value="NZ_BNCI01000002.1"/>
</dbReference>
<protein>
    <submittedName>
        <fullName evidence="1">Metal-binding protein</fullName>
    </submittedName>
</protein>
<dbReference type="AlphaFoldDB" id="A0A919AWW5"/>
<dbReference type="Proteomes" id="UP000630923">
    <property type="component" value="Unassembled WGS sequence"/>
</dbReference>
<dbReference type="EMBL" id="BNCI01000002">
    <property type="protein sequence ID" value="GHF29050.1"/>
    <property type="molecule type" value="Genomic_DNA"/>
</dbReference>
<comment type="caution">
    <text evidence="1">The sequence shown here is derived from an EMBL/GenBank/DDBJ whole genome shotgun (WGS) entry which is preliminary data.</text>
</comment>
<sequence length="182" mass="19619">MSDTYSFSKVIRASEVTSKPENFHITAKPEDLNAIKDRLLIVDIESLEATASVSAVKNSKGIEISGEIKSRLTQECVATGDPVQETVDSPFSLLLLPANEVEVLDAEEAYMDPDAPEYDVLEGDDVDLGEVIVQTLAVTMEPYPRAEGVEISAADIAGLSVNEEAEGKPNPFAALKNLHNKT</sequence>
<evidence type="ECO:0000313" key="2">
    <source>
        <dbReference type="Proteomes" id="UP000630923"/>
    </source>
</evidence>
<organism evidence="1 2">
    <name type="scientific">Kordiimonas sediminis</name>
    <dbReference type="NCBI Taxonomy" id="1735581"/>
    <lineage>
        <taxon>Bacteria</taxon>
        <taxon>Pseudomonadati</taxon>
        <taxon>Pseudomonadota</taxon>
        <taxon>Alphaproteobacteria</taxon>
        <taxon>Kordiimonadales</taxon>
        <taxon>Kordiimonadaceae</taxon>
        <taxon>Kordiimonas</taxon>
    </lineage>
</organism>
<accession>A0A919AWW5</accession>
<evidence type="ECO:0000313" key="1">
    <source>
        <dbReference type="EMBL" id="GHF29050.1"/>
    </source>
</evidence>
<reference evidence="1" key="2">
    <citation type="submission" date="2020-09" db="EMBL/GenBank/DDBJ databases">
        <authorList>
            <person name="Sun Q."/>
            <person name="Kim S."/>
        </authorList>
    </citation>
    <scope>NUCLEOTIDE SEQUENCE</scope>
    <source>
        <strain evidence="1">KCTC 42590</strain>
    </source>
</reference>
<proteinExistence type="predicted"/>
<dbReference type="InterPro" id="IPR003772">
    <property type="entry name" value="YceD"/>
</dbReference>
<reference evidence="1" key="1">
    <citation type="journal article" date="2014" name="Int. J. Syst. Evol. Microbiol.">
        <title>Complete genome sequence of Corynebacterium casei LMG S-19264T (=DSM 44701T), isolated from a smear-ripened cheese.</title>
        <authorList>
            <consortium name="US DOE Joint Genome Institute (JGI-PGF)"/>
            <person name="Walter F."/>
            <person name="Albersmeier A."/>
            <person name="Kalinowski J."/>
            <person name="Ruckert C."/>
        </authorList>
    </citation>
    <scope>NUCLEOTIDE SEQUENCE</scope>
    <source>
        <strain evidence="1">KCTC 42590</strain>
    </source>
</reference>
<gene>
    <name evidence="1" type="ORF">GCM10017044_25380</name>
</gene>
<dbReference type="Pfam" id="PF02620">
    <property type="entry name" value="YceD"/>
    <property type="match status" value="1"/>
</dbReference>